<keyword evidence="1" id="KW-0472">Membrane</keyword>
<dbReference type="EMBL" id="JAUSQP010000005">
    <property type="protein sequence ID" value="MDP9804687.1"/>
    <property type="molecule type" value="Genomic_DNA"/>
</dbReference>
<feature type="transmembrane region" description="Helical" evidence="1">
    <location>
        <begin position="76"/>
        <end position="99"/>
    </location>
</feature>
<evidence type="ECO:0000313" key="2">
    <source>
        <dbReference type="EMBL" id="MDP9804687.1"/>
    </source>
</evidence>
<organism evidence="2 3">
    <name type="scientific">Acinetobacter calcoaceticus</name>
    <dbReference type="NCBI Taxonomy" id="471"/>
    <lineage>
        <taxon>Bacteria</taxon>
        <taxon>Pseudomonadati</taxon>
        <taxon>Pseudomonadota</taxon>
        <taxon>Gammaproteobacteria</taxon>
        <taxon>Moraxellales</taxon>
        <taxon>Moraxellaceae</taxon>
        <taxon>Acinetobacter</taxon>
        <taxon>Acinetobacter calcoaceticus/baumannii complex</taxon>
    </lineage>
</organism>
<name>A0ABD5AQD1_ACICA</name>
<evidence type="ECO:0000313" key="3">
    <source>
        <dbReference type="Proteomes" id="UP001240164"/>
    </source>
</evidence>
<feature type="transmembrane region" description="Helical" evidence="1">
    <location>
        <begin position="43"/>
        <end position="64"/>
    </location>
</feature>
<keyword evidence="1" id="KW-1133">Transmembrane helix</keyword>
<reference evidence="2 3" key="1">
    <citation type="submission" date="2023-07" db="EMBL/GenBank/DDBJ databases">
        <title>Sorghum-associated microbial communities from plants grown in Nebraska, USA.</title>
        <authorList>
            <person name="Schachtman D."/>
        </authorList>
    </citation>
    <scope>NUCLEOTIDE SEQUENCE [LARGE SCALE GENOMIC DNA]</scope>
    <source>
        <strain evidence="2 3">CC146</strain>
    </source>
</reference>
<dbReference type="AlphaFoldDB" id="A0ABD5AQD1"/>
<keyword evidence="1" id="KW-0812">Transmembrane</keyword>
<protein>
    <submittedName>
        <fullName evidence="2">Uncharacterized protein</fullName>
    </submittedName>
</protein>
<dbReference type="Proteomes" id="UP001240164">
    <property type="component" value="Unassembled WGS sequence"/>
</dbReference>
<proteinExistence type="predicted"/>
<accession>A0ABD5AQD1</accession>
<comment type="caution">
    <text evidence="2">The sequence shown here is derived from an EMBL/GenBank/DDBJ whole genome shotgun (WGS) entry which is preliminary data.</text>
</comment>
<sequence>MKKTLLLLLGKYRTYFVLGSGLSLVICIFYAYKYQSINFGELLTLIISWAFFSSIIFNVSYVIAPSISEDSNIHDIISRWVLVLCSFLILVYSIINICFRQNL</sequence>
<gene>
    <name evidence="2" type="ORF">J2771_002976</name>
</gene>
<evidence type="ECO:0000256" key="1">
    <source>
        <dbReference type="SAM" id="Phobius"/>
    </source>
</evidence>
<feature type="transmembrane region" description="Helical" evidence="1">
    <location>
        <begin position="12"/>
        <end position="31"/>
    </location>
</feature>